<dbReference type="InterPro" id="IPR021622">
    <property type="entry name" value="Afadin/alpha-actinin-bd"/>
</dbReference>
<feature type="compositionally biased region" description="Low complexity" evidence="4">
    <location>
        <begin position="481"/>
        <end position="503"/>
    </location>
</feature>
<feature type="region of interest" description="Disordered" evidence="4">
    <location>
        <begin position="394"/>
        <end position="425"/>
    </location>
</feature>
<dbReference type="AlphaFoldDB" id="A0AAD9FRW8"/>
<proteinExistence type="inferred from homology"/>
<feature type="compositionally biased region" description="Basic and acidic residues" evidence="4">
    <location>
        <begin position="415"/>
        <end position="425"/>
    </location>
</feature>
<comment type="similarity">
    <text evidence="1">Belongs to the ADIP family.</text>
</comment>
<evidence type="ECO:0000313" key="5">
    <source>
        <dbReference type="EMBL" id="KAK1925080.1"/>
    </source>
</evidence>
<keyword evidence="2 3" id="KW-0175">Coiled coil</keyword>
<sequence>MATTAQPSVISMDDSTRMTVDNQPERHGKDSSGKSEAGPPNSTLSSINAQLISHGWTKRPLNLERLSEKDQQAVTAVLFDLLGSSVSNLTNFDDLAARHRTLTYEHERLTRQSAQTRNSLGRLEAEVLGWKARSAEWERRFLAEEAKNKELKEEVARGRKALDGVRVAAVHEAKKNQLKLDKANAQLLKLSNDASALTRPQGLTLLNPISGGRGHPVAPPQPVLLEQGVKDLAEIRQSLQEETEAFRHVVVATGNAIREALAARDGIDDPPRMHHAQFFSVPANGQIGRTLAHQSASSTAHPTIADARLKSLIAEVRKKLTEGVVRRVIDVAAPDGQAGETPEEVEERKRAAREAEKMKVELEEKVKDLEVEITCVRAREEEAQRLVEEMATQQAQERVGRKDVQDPRFDEEEYQSLREQQRKLDEDRRRFVEANARLEHQQQRFEAERAAFEEERRIADTEAMLAYLPSSPSSIGSQRVSASTSPDDAPSSIPPLETLPELSSPRRRLHAHKPSSPSPLSPSHKLRTPRPASIGKKRVKTPLSRLVLEKAVRQKGKETATASELARLEESVLGEGGRRGNEARPRGRSGPSENSLSGRPTPLQSSTMGRSTLKSAVNLAASKAGQADGEAKDPRRSTLGRDLTKADGVGPRAAKAKVWR</sequence>
<dbReference type="EMBL" id="JAODAN010000004">
    <property type="protein sequence ID" value="KAK1925080.1"/>
    <property type="molecule type" value="Genomic_DNA"/>
</dbReference>
<evidence type="ECO:0000256" key="3">
    <source>
        <dbReference type="SAM" id="Coils"/>
    </source>
</evidence>
<feature type="compositionally biased region" description="Basic and acidic residues" evidence="4">
    <location>
        <begin position="547"/>
        <end position="558"/>
    </location>
</feature>
<feature type="compositionally biased region" description="Basic and acidic residues" evidence="4">
    <location>
        <begin position="566"/>
        <end position="585"/>
    </location>
</feature>
<evidence type="ECO:0000313" key="6">
    <source>
        <dbReference type="Proteomes" id="UP001182556"/>
    </source>
</evidence>
<dbReference type="Pfam" id="PF11559">
    <property type="entry name" value="ADIP"/>
    <property type="match status" value="1"/>
</dbReference>
<feature type="compositionally biased region" description="Basic and acidic residues" evidence="4">
    <location>
        <begin position="23"/>
        <end position="33"/>
    </location>
</feature>
<evidence type="ECO:0000256" key="4">
    <source>
        <dbReference type="SAM" id="MobiDB-lite"/>
    </source>
</evidence>
<dbReference type="Proteomes" id="UP001182556">
    <property type="component" value="Unassembled WGS sequence"/>
</dbReference>
<feature type="compositionally biased region" description="Polar residues" evidence="4">
    <location>
        <begin position="591"/>
        <end position="615"/>
    </location>
</feature>
<name>A0AAD9FRW8_PAPLA</name>
<evidence type="ECO:0000256" key="1">
    <source>
        <dbReference type="ARBA" id="ARBA00009291"/>
    </source>
</evidence>
<feature type="compositionally biased region" description="Polar residues" evidence="4">
    <location>
        <begin position="470"/>
        <end position="480"/>
    </location>
</feature>
<organism evidence="5 6">
    <name type="scientific">Papiliotrema laurentii</name>
    <name type="common">Cryptococcus laurentii</name>
    <dbReference type="NCBI Taxonomy" id="5418"/>
    <lineage>
        <taxon>Eukaryota</taxon>
        <taxon>Fungi</taxon>
        <taxon>Dikarya</taxon>
        <taxon>Basidiomycota</taxon>
        <taxon>Agaricomycotina</taxon>
        <taxon>Tremellomycetes</taxon>
        <taxon>Tremellales</taxon>
        <taxon>Rhynchogastremaceae</taxon>
        <taxon>Papiliotrema</taxon>
    </lineage>
</organism>
<feature type="region of interest" description="Disordered" evidence="4">
    <location>
        <begin position="1"/>
        <end position="45"/>
    </location>
</feature>
<keyword evidence="6" id="KW-1185">Reference proteome</keyword>
<accession>A0AAD9FRW8</accession>
<feature type="coiled-coil region" evidence="3">
    <location>
        <begin position="106"/>
        <end position="193"/>
    </location>
</feature>
<gene>
    <name evidence="5" type="ORF">DB88DRAFT_472372</name>
</gene>
<reference evidence="5" key="1">
    <citation type="submission" date="2023-02" db="EMBL/GenBank/DDBJ databases">
        <title>Identification and recombinant expression of a fungal hydrolase from Papiliotrema laurentii that hydrolyzes apple cutin and clears colloidal polyester polyurethane.</title>
        <authorList>
            <consortium name="DOE Joint Genome Institute"/>
            <person name="Roman V.A."/>
            <person name="Bojanowski C."/>
            <person name="Crable B.R."/>
            <person name="Wagner D.N."/>
            <person name="Hung C.S."/>
            <person name="Nadeau L.J."/>
            <person name="Schratz L."/>
            <person name="Haridas S."/>
            <person name="Pangilinan J."/>
            <person name="Lipzen A."/>
            <person name="Na H."/>
            <person name="Yan M."/>
            <person name="Ng V."/>
            <person name="Grigoriev I.V."/>
            <person name="Spatafora J.W."/>
            <person name="Barlow D."/>
            <person name="Biffinger J."/>
            <person name="Kelley-Loughnane N."/>
            <person name="Varaljay V.A."/>
            <person name="Crookes-Goodson W.J."/>
        </authorList>
    </citation>
    <scope>NUCLEOTIDE SEQUENCE</scope>
    <source>
        <strain evidence="5">5307AH</strain>
    </source>
</reference>
<evidence type="ECO:0000256" key="2">
    <source>
        <dbReference type="ARBA" id="ARBA00023054"/>
    </source>
</evidence>
<comment type="caution">
    <text evidence="5">The sequence shown here is derived from an EMBL/GenBank/DDBJ whole genome shotgun (WGS) entry which is preliminary data.</text>
</comment>
<feature type="region of interest" description="Disordered" evidence="4">
    <location>
        <begin position="469"/>
        <end position="660"/>
    </location>
</feature>
<protein>
    <submittedName>
        <fullName evidence="5">Afadin and alpha-actinin-binding-domain-containing protein</fullName>
    </submittedName>
</protein>
<feature type="compositionally biased region" description="Basic and acidic residues" evidence="4">
    <location>
        <begin position="398"/>
        <end position="408"/>
    </location>
</feature>